<feature type="domain" description="UBA" evidence="1">
    <location>
        <begin position="424"/>
        <end position="464"/>
    </location>
</feature>
<dbReference type="CDD" id="cd14291">
    <property type="entry name" value="UBA1_NUB1_like"/>
    <property type="match status" value="1"/>
</dbReference>
<dbReference type="PROSITE" id="PS50053">
    <property type="entry name" value="UBIQUITIN_2"/>
    <property type="match status" value="1"/>
</dbReference>
<dbReference type="InterPro" id="IPR041207">
    <property type="entry name" value="NUB1_ubiquitin-like_dom"/>
</dbReference>
<evidence type="ECO:0008006" key="5">
    <source>
        <dbReference type="Google" id="ProtNLM"/>
    </source>
</evidence>
<dbReference type="InterPro" id="IPR000626">
    <property type="entry name" value="Ubiquitin-like_dom"/>
</dbReference>
<dbReference type="SUPFAM" id="SSF46934">
    <property type="entry name" value="UBA-like"/>
    <property type="match status" value="3"/>
</dbReference>
<dbReference type="PROSITE" id="PS50030">
    <property type="entry name" value="UBA"/>
    <property type="match status" value="3"/>
</dbReference>
<dbReference type="InterPro" id="IPR029071">
    <property type="entry name" value="Ubiquitin-like_domsf"/>
</dbReference>
<evidence type="ECO:0000259" key="2">
    <source>
        <dbReference type="PROSITE" id="PS50053"/>
    </source>
</evidence>
<dbReference type="OMA" id="EQKRYGM"/>
<dbReference type="EMBL" id="LR899013">
    <property type="protein sequence ID" value="CAD7089897.1"/>
    <property type="molecule type" value="Genomic_DNA"/>
</dbReference>
<dbReference type="AlphaFoldDB" id="A0A7R8YZD7"/>
<protein>
    <recommendedName>
        <fullName evidence="5">NEDD8 ultimate buster 1</fullName>
    </recommendedName>
</protein>
<dbReference type="InterPro" id="IPR015940">
    <property type="entry name" value="UBA"/>
</dbReference>
<dbReference type="GO" id="GO:2000058">
    <property type="term" value="P:regulation of ubiquitin-dependent protein catabolic process"/>
    <property type="evidence" value="ECO:0007669"/>
    <property type="project" value="TreeGrafter"/>
</dbReference>
<feature type="domain" description="UBA" evidence="1">
    <location>
        <begin position="478"/>
        <end position="518"/>
    </location>
</feature>
<sequence>MSHIDNIIIQVRAELNRNSIKLWLDPYYIEDIGPIESEMERLARDFSSVLNIRYDYCLAAINELQSNAIEKLRSRKEFQETGIATLKVRTVQRTNGTNLLTLKLALTAPGKELQKKISEELKIPEEHVKLISAGKVLDPERPLSEQNVNNNQQLMAVIVENGTDANGECEMYDRVKKAKEDAVMMAKYDNESFMQLEDQDGNAIHIPPNERKSLVIALALHKKGRAALDRENYHEALILFLEADQEFTACNANLLETVDNYALLNLDIVWCYLCLKSLTQLPDAERRLIICEESFRRTYGDNMDRVRALKGNAANEKALMMRLHLLQAVVMFHQNRRSEAKGMFMLAEAELRSLKVDEASVSMLVDMGYSPTESRVALRACGGDIDRAVTHILERREAKKEARKKGKEELHLDRSLLKRGGEDWVNPRSLNTLVNMGFNKELAIVALKKSDNNIQTAIDMLQHNVDALASEVKNEELKVSDDLLNEITAIGFAPEVVQVALEQAFNNSERAIEILLKMQTDGTYDEILESLLANMPSTSAGASSRQEEAVKNLKKSSEKFKQTMEAYTRFAEDLSNEDEEYLDLPLVREENILKEYNRLLQ</sequence>
<feature type="domain" description="UBA" evidence="1">
    <location>
        <begin position="355"/>
        <end position="395"/>
    </location>
</feature>
<evidence type="ECO:0000313" key="3">
    <source>
        <dbReference type="EMBL" id="CAD7089897.1"/>
    </source>
</evidence>
<dbReference type="Pfam" id="PF00627">
    <property type="entry name" value="UBA"/>
    <property type="match status" value="3"/>
</dbReference>
<dbReference type="CDD" id="cd17062">
    <property type="entry name" value="Ubl_NUB1"/>
    <property type="match status" value="1"/>
</dbReference>
<dbReference type="OrthoDB" id="434245at2759"/>
<organism evidence="3 4">
    <name type="scientific">Hermetia illucens</name>
    <name type="common">Black soldier fly</name>
    <dbReference type="NCBI Taxonomy" id="343691"/>
    <lineage>
        <taxon>Eukaryota</taxon>
        <taxon>Metazoa</taxon>
        <taxon>Ecdysozoa</taxon>
        <taxon>Arthropoda</taxon>
        <taxon>Hexapoda</taxon>
        <taxon>Insecta</taxon>
        <taxon>Pterygota</taxon>
        <taxon>Neoptera</taxon>
        <taxon>Endopterygota</taxon>
        <taxon>Diptera</taxon>
        <taxon>Brachycera</taxon>
        <taxon>Stratiomyomorpha</taxon>
        <taxon>Stratiomyidae</taxon>
        <taxon>Hermetiinae</taxon>
        <taxon>Hermetia</taxon>
    </lineage>
</organism>
<dbReference type="Gene3D" id="1.10.8.10">
    <property type="entry name" value="DNA helicase RuvA subunit, C-terminal domain"/>
    <property type="match status" value="3"/>
</dbReference>
<dbReference type="Proteomes" id="UP000594454">
    <property type="component" value="Chromosome 5"/>
</dbReference>
<accession>A0A7R8YZD7</accession>
<dbReference type="FunCoup" id="A0A7R8YZD7">
    <property type="interactions" value="2008"/>
</dbReference>
<dbReference type="InterPro" id="IPR009060">
    <property type="entry name" value="UBA-like_sf"/>
</dbReference>
<dbReference type="SUPFAM" id="SSF54236">
    <property type="entry name" value="Ubiquitin-like"/>
    <property type="match status" value="1"/>
</dbReference>
<name>A0A7R8YZD7_HERIL</name>
<evidence type="ECO:0000313" key="4">
    <source>
        <dbReference type="Proteomes" id="UP000594454"/>
    </source>
</evidence>
<dbReference type="InterPro" id="IPR039749">
    <property type="entry name" value="NUB1"/>
</dbReference>
<dbReference type="PANTHER" id="PTHR12948:SF3">
    <property type="entry name" value="NEDD8 ULTIMATE BUSTER 1"/>
    <property type="match status" value="1"/>
</dbReference>
<keyword evidence="4" id="KW-1185">Reference proteome</keyword>
<dbReference type="SMART" id="SM00213">
    <property type="entry name" value="UBQ"/>
    <property type="match status" value="1"/>
</dbReference>
<proteinExistence type="predicted"/>
<dbReference type="SMART" id="SM00165">
    <property type="entry name" value="UBA"/>
    <property type="match status" value="3"/>
</dbReference>
<evidence type="ECO:0000259" key="1">
    <source>
        <dbReference type="PROSITE" id="PS50030"/>
    </source>
</evidence>
<dbReference type="Gene3D" id="3.10.20.90">
    <property type="entry name" value="Phosphatidylinositol 3-kinase Catalytic Subunit, Chain A, domain 1"/>
    <property type="match status" value="1"/>
</dbReference>
<dbReference type="Pfam" id="PF18037">
    <property type="entry name" value="Ubiquitin_5"/>
    <property type="match status" value="1"/>
</dbReference>
<dbReference type="PANTHER" id="PTHR12948">
    <property type="entry name" value="NEDD8 ULTIMATE BUSTER-1 BS4 PROTEIN"/>
    <property type="match status" value="1"/>
</dbReference>
<dbReference type="InParanoid" id="A0A7R8YZD7"/>
<feature type="domain" description="Ubiquitin-like" evidence="2">
    <location>
        <begin position="84"/>
        <end position="163"/>
    </location>
</feature>
<reference evidence="3 4" key="1">
    <citation type="submission" date="2020-11" db="EMBL/GenBank/DDBJ databases">
        <authorList>
            <person name="Wallbank WR R."/>
            <person name="Pardo Diaz C."/>
            <person name="Kozak K."/>
            <person name="Martin S."/>
            <person name="Jiggins C."/>
            <person name="Moest M."/>
            <person name="Warren A I."/>
            <person name="Generalovic N T."/>
            <person name="Byers J.R.P. K."/>
            <person name="Montejo-Kovacevich G."/>
            <person name="Yen C E."/>
        </authorList>
    </citation>
    <scope>NUCLEOTIDE SEQUENCE [LARGE SCALE GENOMIC DNA]</scope>
</reference>
<gene>
    <name evidence="3" type="ORF">HERILL_LOCUS12416</name>
</gene>